<name>A0ABD0LWR4_9CAEN</name>
<feature type="compositionally biased region" description="Polar residues" evidence="10">
    <location>
        <begin position="108"/>
        <end position="130"/>
    </location>
</feature>
<keyword evidence="6 9" id="KW-0995">Kinetochore</keyword>
<evidence type="ECO:0000256" key="5">
    <source>
        <dbReference type="ARBA" id="ARBA00022776"/>
    </source>
</evidence>
<dbReference type="PANTHER" id="PTHR15995">
    <property type="entry name" value="PROTEIN ZWILCH HOMOLOG"/>
    <property type="match status" value="1"/>
</dbReference>
<evidence type="ECO:0000313" key="12">
    <source>
        <dbReference type="Proteomes" id="UP001519460"/>
    </source>
</evidence>
<reference evidence="11 12" key="1">
    <citation type="journal article" date="2023" name="Sci. Data">
        <title>Genome assembly of the Korean intertidal mud-creeper Batillaria attramentaria.</title>
        <authorList>
            <person name="Patra A.K."/>
            <person name="Ho P.T."/>
            <person name="Jun S."/>
            <person name="Lee S.J."/>
            <person name="Kim Y."/>
            <person name="Won Y.J."/>
        </authorList>
    </citation>
    <scope>NUCLEOTIDE SEQUENCE [LARGE SCALE GENOMIC DNA]</scope>
    <source>
        <strain evidence="11">Wonlab-2016</strain>
    </source>
</reference>
<feature type="region of interest" description="Disordered" evidence="10">
    <location>
        <begin position="615"/>
        <end position="641"/>
    </location>
</feature>
<evidence type="ECO:0000256" key="9">
    <source>
        <dbReference type="RuleBase" id="RU369076"/>
    </source>
</evidence>
<dbReference type="Gene3D" id="1.10.287.1880">
    <property type="match status" value="1"/>
</dbReference>
<comment type="caution">
    <text evidence="11">The sequence shown here is derived from an EMBL/GenBank/DDBJ whole genome shotgun (WGS) entry which is preliminary data.</text>
</comment>
<dbReference type="EMBL" id="JACVVK020000018">
    <property type="protein sequence ID" value="KAK7503843.1"/>
    <property type="molecule type" value="Genomic_DNA"/>
</dbReference>
<keyword evidence="7 9" id="KW-0131">Cell cycle</keyword>
<dbReference type="Gene3D" id="1.20.58.730">
    <property type="match status" value="1"/>
</dbReference>
<keyword evidence="4 9" id="KW-0132">Cell division</keyword>
<comment type="function">
    <text evidence="9">Essential component of the mitotic checkpoint, which prevents cells from prematurely exiting mitosis. Required for the assembly of the dynein-dynactin and MAD1-MAD2 complexes onto kinetochores. Its function related to the spindle assembly machinery is proposed to depend on its association in the mitotic RZZ complex.</text>
</comment>
<gene>
    <name evidence="11" type="ORF">BaRGS_00004966</name>
</gene>
<dbReference type="GO" id="GO:0007094">
    <property type="term" value="P:mitotic spindle assembly checkpoint signaling"/>
    <property type="evidence" value="ECO:0007669"/>
    <property type="project" value="UniProtKB-UniRule"/>
</dbReference>
<keyword evidence="3 9" id="KW-0158">Chromosome</keyword>
<dbReference type="Pfam" id="PF09817">
    <property type="entry name" value="Zwilch"/>
    <property type="match status" value="1"/>
</dbReference>
<dbReference type="PANTHER" id="PTHR15995:SF1">
    <property type="entry name" value="PROTEIN ZWILCH HOMOLOG"/>
    <property type="match status" value="1"/>
</dbReference>
<evidence type="ECO:0000256" key="6">
    <source>
        <dbReference type="ARBA" id="ARBA00022838"/>
    </source>
</evidence>
<keyword evidence="8 9" id="KW-0137">Centromere</keyword>
<keyword evidence="12" id="KW-1185">Reference proteome</keyword>
<dbReference type="AlphaFoldDB" id="A0ABD0LWR4"/>
<sequence>MPGIPNEDFTSALEGLLKAKGEAEYGDYVLEYCDLSATDEDVSSAFLSTSANVMFANDANNNTDLEFAKFLGEDFVKNPFVLVCKESKLPMPEMSQKQMVPPADVRNNKTLSPKKNQRGSETQKSNSSDVWGSPLKWRIPSDDSSIDSELFDLSQLSVTSRKRNPKRLGIPANSARRFLSAFNLKFDNHPSCPGFIVLCDGKDRRSTAMFGSKIALVSDQGKNAKVIKTTVVTVDQRSSTDWNAKVKLAGGKSPLCRAVYQVSMPAEDGEEPWGVVAVEMSWKGARQLLESPPSDARSSIIASVSSGSMRSSMHKFFLELDLLRRIVTALNTGEMEWVSDVSEKPATPLTTAVRNLINRLKDEGSMGSAVSQADGETDETLTFASALKGISIAERNDYDFTDQLWKVMTDCMSTAELVDSLRLVFSTLGRGELQPFVDQQNQTTVAQIVRESFTGRFSAPSLAGVQPFLFLAEIGAEKLRRDYINIFVSQRLASLSFLSPFITTESDLSTRLGLLEKMHAGLEMVALLSGTLRLTPETLGSAARQMLTHLTRHAIDPQHTFSFSLKTAEVHAILSSLRPVLWSVETHTSVGFGNVQESNLYCLCANQPFLHVASVSEESSGQGDASGVGKETGSSPEPDNQYCLVHRSETVLMM</sequence>
<evidence type="ECO:0000256" key="1">
    <source>
        <dbReference type="ARBA" id="ARBA00004629"/>
    </source>
</evidence>
<accession>A0ABD0LWR4</accession>
<keyword evidence="5 9" id="KW-0498">Mitosis</keyword>
<evidence type="ECO:0000313" key="11">
    <source>
        <dbReference type="EMBL" id="KAK7503843.1"/>
    </source>
</evidence>
<protein>
    <recommendedName>
        <fullName evidence="9">Protein zwilch</fullName>
    </recommendedName>
</protein>
<dbReference type="GO" id="GO:0034501">
    <property type="term" value="P:protein localization to kinetochore"/>
    <property type="evidence" value="ECO:0007669"/>
    <property type="project" value="UniProtKB-UniRule"/>
</dbReference>
<evidence type="ECO:0000256" key="8">
    <source>
        <dbReference type="ARBA" id="ARBA00023328"/>
    </source>
</evidence>
<evidence type="ECO:0000256" key="4">
    <source>
        <dbReference type="ARBA" id="ARBA00022618"/>
    </source>
</evidence>
<comment type="subunit">
    <text evidence="9">Component of the RZZ complex.</text>
</comment>
<feature type="region of interest" description="Disordered" evidence="10">
    <location>
        <begin position="93"/>
        <end position="133"/>
    </location>
</feature>
<dbReference type="InterPro" id="IPR018630">
    <property type="entry name" value="Zwilch"/>
</dbReference>
<evidence type="ECO:0000256" key="10">
    <source>
        <dbReference type="SAM" id="MobiDB-lite"/>
    </source>
</evidence>
<dbReference type="GO" id="GO:0051301">
    <property type="term" value="P:cell division"/>
    <property type="evidence" value="ECO:0007669"/>
    <property type="project" value="UniProtKB-UniRule"/>
</dbReference>
<proteinExistence type="inferred from homology"/>
<evidence type="ECO:0000256" key="2">
    <source>
        <dbReference type="ARBA" id="ARBA00009062"/>
    </source>
</evidence>
<organism evidence="11 12">
    <name type="scientific">Batillaria attramentaria</name>
    <dbReference type="NCBI Taxonomy" id="370345"/>
    <lineage>
        <taxon>Eukaryota</taxon>
        <taxon>Metazoa</taxon>
        <taxon>Spiralia</taxon>
        <taxon>Lophotrochozoa</taxon>
        <taxon>Mollusca</taxon>
        <taxon>Gastropoda</taxon>
        <taxon>Caenogastropoda</taxon>
        <taxon>Sorbeoconcha</taxon>
        <taxon>Cerithioidea</taxon>
        <taxon>Batillariidae</taxon>
        <taxon>Batillaria</taxon>
    </lineage>
</organism>
<dbReference type="GO" id="GO:1990423">
    <property type="term" value="C:RZZ complex"/>
    <property type="evidence" value="ECO:0007669"/>
    <property type="project" value="UniProtKB-UniRule"/>
</dbReference>
<dbReference type="Proteomes" id="UP001519460">
    <property type="component" value="Unassembled WGS sequence"/>
</dbReference>
<evidence type="ECO:0000256" key="3">
    <source>
        <dbReference type="ARBA" id="ARBA00022454"/>
    </source>
</evidence>
<comment type="subcellular location">
    <subcellularLocation>
        <location evidence="1 9">Chromosome</location>
        <location evidence="1 9">Centromere</location>
        <location evidence="1 9">Kinetochore</location>
    </subcellularLocation>
</comment>
<evidence type="ECO:0000256" key="7">
    <source>
        <dbReference type="ARBA" id="ARBA00023306"/>
    </source>
</evidence>
<comment type="similarity">
    <text evidence="2 9">Belongs to the ZWILCH family.</text>
</comment>